<dbReference type="AlphaFoldDB" id="A0A6N8IXK3"/>
<organism evidence="1 2">
    <name type="scientific">Ramlibacter pinisoli</name>
    <dbReference type="NCBI Taxonomy" id="2682844"/>
    <lineage>
        <taxon>Bacteria</taxon>
        <taxon>Pseudomonadati</taxon>
        <taxon>Pseudomonadota</taxon>
        <taxon>Betaproteobacteria</taxon>
        <taxon>Burkholderiales</taxon>
        <taxon>Comamonadaceae</taxon>
        <taxon>Ramlibacter</taxon>
    </lineage>
</organism>
<protein>
    <submittedName>
        <fullName evidence="1">Gamma-glutamyltransferase</fullName>
    </submittedName>
</protein>
<dbReference type="GO" id="GO:0016740">
    <property type="term" value="F:transferase activity"/>
    <property type="evidence" value="ECO:0007669"/>
    <property type="project" value="UniProtKB-KW"/>
</dbReference>
<accession>A0A6N8IXK3</accession>
<dbReference type="InterPro" id="IPR043138">
    <property type="entry name" value="GGT_lsub"/>
</dbReference>
<dbReference type="InterPro" id="IPR052896">
    <property type="entry name" value="GGT-like_enzyme"/>
</dbReference>
<dbReference type="InterPro" id="IPR043137">
    <property type="entry name" value="GGT_ssub_C"/>
</dbReference>
<reference evidence="1 2" key="1">
    <citation type="submission" date="2019-12" db="EMBL/GenBank/DDBJ databases">
        <authorList>
            <person name="Huq M.A."/>
        </authorList>
    </citation>
    <scope>NUCLEOTIDE SEQUENCE [LARGE SCALE GENOMIC DNA]</scope>
    <source>
        <strain evidence="1 2">MAH-25</strain>
    </source>
</reference>
<gene>
    <name evidence="1" type="ORF">GON04_14730</name>
</gene>
<dbReference type="InterPro" id="IPR029055">
    <property type="entry name" value="Ntn_hydrolases_N"/>
</dbReference>
<proteinExistence type="predicted"/>
<evidence type="ECO:0000313" key="2">
    <source>
        <dbReference type="Proteomes" id="UP000469385"/>
    </source>
</evidence>
<dbReference type="PRINTS" id="PR01210">
    <property type="entry name" value="GGTRANSPTASE"/>
</dbReference>
<keyword evidence="2" id="KW-1185">Reference proteome</keyword>
<dbReference type="RefSeq" id="WP_157398839.1">
    <property type="nucleotide sequence ID" value="NZ_WSEL01000009.1"/>
</dbReference>
<dbReference type="Gene3D" id="3.60.20.40">
    <property type="match status" value="1"/>
</dbReference>
<evidence type="ECO:0000313" key="1">
    <source>
        <dbReference type="EMBL" id="MVQ30713.1"/>
    </source>
</evidence>
<dbReference type="PANTHER" id="PTHR43881:SF1">
    <property type="entry name" value="GAMMA-GLUTAMYLTRANSPEPTIDASE (AFU_ORTHOLOGUE AFUA_4G13580)"/>
    <property type="match status" value="1"/>
</dbReference>
<keyword evidence="1" id="KW-0808">Transferase</keyword>
<comment type="caution">
    <text evidence="1">The sequence shown here is derived from an EMBL/GenBank/DDBJ whole genome shotgun (WGS) entry which is preliminary data.</text>
</comment>
<dbReference type="EMBL" id="WSEL01000009">
    <property type="protein sequence ID" value="MVQ30713.1"/>
    <property type="molecule type" value="Genomic_DNA"/>
</dbReference>
<dbReference type="Pfam" id="PF01019">
    <property type="entry name" value="G_glu_transpept"/>
    <property type="match status" value="1"/>
</dbReference>
<dbReference type="Gene3D" id="1.10.246.130">
    <property type="match status" value="1"/>
</dbReference>
<name>A0A6N8IXK3_9BURK</name>
<dbReference type="PANTHER" id="PTHR43881">
    <property type="entry name" value="GAMMA-GLUTAMYLTRANSPEPTIDASE (AFU_ORTHOLOGUE AFUA_4G13580)"/>
    <property type="match status" value="1"/>
</dbReference>
<dbReference type="Proteomes" id="UP000469385">
    <property type="component" value="Unassembled WGS sequence"/>
</dbReference>
<dbReference type="SUPFAM" id="SSF56235">
    <property type="entry name" value="N-terminal nucleophile aminohydrolases (Ntn hydrolases)"/>
    <property type="match status" value="1"/>
</dbReference>
<sequence>MTTSSPPGFWDFPYTSQRMPLLARNVVSTSQPLASAAGALMLARGGNAVDAALATAITLTVVEPCMNGIGGDAFAIIWDGQRLHGLNASGRAPRRWTTEHFARYQAMPPRGWDSVTVPGTVSAWRALSDRFGTVPFAELFEPALRYAREGFLVSPTVRRQWQAQVPELLAQPGFREAFAPGGEAPATGELFICPGQAATLESIAASKGDDFYRGRLARAIADHARATGGLLDEQDLAEHRCDWVQPLSVRFQGVELHEIGPSGQGIGALMALGMLEHLDLPSAGLDSALWHHLQIEAMKLAFADLQAYVADPEAMRAVTAADLLAPAYLAGRARLIDPDRAAPARPGSPHSGGTVYLTAADQRGMMVSFIQSNFKGFGSGVVVPDTGIALHNRGWGFTLQPGHPNQVAPGKRPFHTIIPGFLTRDGQPLLAFGVMGGSMQAQGHVQVAARIACHGLNPQAASDAPRWRVRDDNHTVAVEWNFPADAIEGLRARGHEVSVAARFETEFGSAQLALKTANGYIAASDHRKDGWPVGF</sequence>